<reference evidence="1 2" key="1">
    <citation type="submission" date="2013-11" db="EMBL/GenBank/DDBJ databases">
        <title>The Genome Sequence of Phytophthora parasitica P1976.</title>
        <authorList>
            <consortium name="The Broad Institute Genomics Platform"/>
            <person name="Russ C."/>
            <person name="Tyler B."/>
            <person name="Panabieres F."/>
            <person name="Shan W."/>
            <person name="Tripathy S."/>
            <person name="Grunwald N."/>
            <person name="Machado M."/>
            <person name="Johnson C.S."/>
            <person name="Walker B."/>
            <person name="Young S."/>
            <person name="Zeng Q."/>
            <person name="Gargeya S."/>
            <person name="Fitzgerald M."/>
            <person name="Haas B."/>
            <person name="Abouelleil A."/>
            <person name="Allen A.W."/>
            <person name="Alvarado L."/>
            <person name="Arachchi H.M."/>
            <person name="Berlin A.M."/>
            <person name="Chapman S.B."/>
            <person name="Gainer-Dewar J."/>
            <person name="Goldberg J."/>
            <person name="Griggs A."/>
            <person name="Gujja S."/>
            <person name="Hansen M."/>
            <person name="Howarth C."/>
            <person name="Imamovic A."/>
            <person name="Ireland A."/>
            <person name="Larimer J."/>
            <person name="McCowan C."/>
            <person name="Murphy C."/>
            <person name="Pearson M."/>
            <person name="Poon T.W."/>
            <person name="Priest M."/>
            <person name="Roberts A."/>
            <person name="Saif S."/>
            <person name="Shea T."/>
            <person name="Sisk P."/>
            <person name="Sykes S."/>
            <person name="Wortman J."/>
            <person name="Nusbaum C."/>
            <person name="Birren B."/>
        </authorList>
    </citation>
    <scope>NUCLEOTIDE SEQUENCE [LARGE SCALE GENOMIC DNA]</scope>
    <source>
        <strain evidence="1 2">P1976</strain>
    </source>
</reference>
<dbReference type="EMBL" id="ANJA01003156">
    <property type="protein sequence ID" value="ETO65791.1"/>
    <property type="molecule type" value="Genomic_DNA"/>
</dbReference>
<dbReference type="Proteomes" id="UP000028582">
    <property type="component" value="Unassembled WGS sequence"/>
</dbReference>
<proteinExistence type="predicted"/>
<accession>A0A080ZGN0</accession>
<name>A0A080ZGN0_PHYNI</name>
<comment type="caution">
    <text evidence="1">The sequence shown here is derived from an EMBL/GenBank/DDBJ whole genome shotgun (WGS) entry which is preliminary data.</text>
</comment>
<dbReference type="AlphaFoldDB" id="A0A080ZGN0"/>
<protein>
    <submittedName>
        <fullName evidence="1">Uncharacterized protein</fullName>
    </submittedName>
</protein>
<organism evidence="1 2">
    <name type="scientific">Phytophthora nicotianae P1976</name>
    <dbReference type="NCBI Taxonomy" id="1317066"/>
    <lineage>
        <taxon>Eukaryota</taxon>
        <taxon>Sar</taxon>
        <taxon>Stramenopiles</taxon>
        <taxon>Oomycota</taxon>
        <taxon>Peronosporomycetes</taxon>
        <taxon>Peronosporales</taxon>
        <taxon>Peronosporaceae</taxon>
        <taxon>Phytophthora</taxon>
    </lineage>
</organism>
<sequence length="97" mass="10221">MSVGENSDPRHVDASKVSGSAYVSVRLVADQDMVFLVSERLPVATDFDARLQQPVKLLPLIPADQYSPTSTGGPAMLAVTVVVDPQGSGCPRPGRCP</sequence>
<gene>
    <name evidence="1" type="ORF">F444_16938</name>
</gene>
<evidence type="ECO:0000313" key="2">
    <source>
        <dbReference type="Proteomes" id="UP000028582"/>
    </source>
</evidence>
<evidence type="ECO:0000313" key="1">
    <source>
        <dbReference type="EMBL" id="ETO65791.1"/>
    </source>
</evidence>